<evidence type="ECO:0000256" key="4">
    <source>
        <dbReference type="ARBA" id="ARBA00023015"/>
    </source>
</evidence>
<evidence type="ECO:0000313" key="11">
    <source>
        <dbReference type="EMBL" id="SEH32698.1"/>
    </source>
</evidence>
<gene>
    <name evidence="11" type="ORF">SAMN04244559_01299</name>
</gene>
<keyword evidence="5" id="KW-0238">DNA-binding</keyword>
<dbReference type="RefSeq" id="WP_074766698.1">
    <property type="nucleotide sequence ID" value="NZ_FNWO01000004.1"/>
</dbReference>
<dbReference type="SUPFAM" id="SSF52172">
    <property type="entry name" value="CheY-like"/>
    <property type="match status" value="1"/>
</dbReference>
<dbReference type="GO" id="GO:0043565">
    <property type="term" value="F:sequence-specific DNA binding"/>
    <property type="evidence" value="ECO:0007669"/>
    <property type="project" value="InterPro"/>
</dbReference>
<dbReference type="Pfam" id="PF00158">
    <property type="entry name" value="Sigma54_activat"/>
    <property type="match status" value="1"/>
</dbReference>
<dbReference type="InterPro" id="IPR003593">
    <property type="entry name" value="AAA+_ATPase"/>
</dbReference>
<feature type="domain" description="Sigma-54 factor interaction" evidence="9">
    <location>
        <begin position="152"/>
        <end position="381"/>
    </location>
</feature>
<dbReference type="InterPro" id="IPR014264">
    <property type="entry name" value="PEP-CTERM_resp_reg"/>
</dbReference>
<dbReference type="AlphaFoldDB" id="A0A1H6HEY3"/>
<dbReference type="PROSITE" id="PS50110">
    <property type="entry name" value="RESPONSE_REGULATORY"/>
    <property type="match status" value="1"/>
</dbReference>
<keyword evidence="7" id="KW-0804">Transcription</keyword>
<dbReference type="Pfam" id="PF02954">
    <property type="entry name" value="HTH_8"/>
    <property type="match status" value="1"/>
</dbReference>
<evidence type="ECO:0000259" key="10">
    <source>
        <dbReference type="PROSITE" id="PS50110"/>
    </source>
</evidence>
<dbReference type="Pfam" id="PF25601">
    <property type="entry name" value="AAA_lid_14"/>
    <property type="match status" value="1"/>
</dbReference>
<dbReference type="OrthoDB" id="9770562at2"/>
<keyword evidence="2" id="KW-0067">ATP-binding</keyword>
<dbReference type="PANTHER" id="PTHR32071">
    <property type="entry name" value="TRANSCRIPTIONAL REGULATORY PROTEIN"/>
    <property type="match status" value="1"/>
</dbReference>
<dbReference type="InterPro" id="IPR009057">
    <property type="entry name" value="Homeodomain-like_sf"/>
</dbReference>
<dbReference type="PROSITE" id="PS50045">
    <property type="entry name" value="SIGMA54_INTERACT_4"/>
    <property type="match status" value="1"/>
</dbReference>
<keyword evidence="3" id="KW-0902">Two-component regulatory system</keyword>
<dbReference type="GO" id="GO:0000160">
    <property type="term" value="P:phosphorelay signal transduction system"/>
    <property type="evidence" value="ECO:0007669"/>
    <property type="project" value="UniProtKB-KW"/>
</dbReference>
<keyword evidence="6" id="KW-0010">Activator</keyword>
<evidence type="ECO:0000256" key="8">
    <source>
        <dbReference type="PROSITE-ProRule" id="PRU00169"/>
    </source>
</evidence>
<dbReference type="Gene3D" id="1.10.10.60">
    <property type="entry name" value="Homeodomain-like"/>
    <property type="match status" value="1"/>
</dbReference>
<evidence type="ECO:0000313" key="12">
    <source>
        <dbReference type="Proteomes" id="UP000182983"/>
    </source>
</evidence>
<dbReference type="PROSITE" id="PS00688">
    <property type="entry name" value="SIGMA54_INTERACT_3"/>
    <property type="match status" value="1"/>
</dbReference>
<dbReference type="SMART" id="SM00382">
    <property type="entry name" value="AAA"/>
    <property type="match status" value="1"/>
</dbReference>
<dbReference type="GO" id="GO:0006355">
    <property type="term" value="P:regulation of DNA-templated transcription"/>
    <property type="evidence" value="ECO:0007669"/>
    <property type="project" value="InterPro"/>
</dbReference>
<dbReference type="InterPro" id="IPR025944">
    <property type="entry name" value="Sigma_54_int_dom_CS"/>
</dbReference>
<dbReference type="CDD" id="cd00009">
    <property type="entry name" value="AAA"/>
    <property type="match status" value="1"/>
</dbReference>
<dbReference type="InterPro" id="IPR027417">
    <property type="entry name" value="P-loop_NTPase"/>
</dbReference>
<evidence type="ECO:0000256" key="3">
    <source>
        <dbReference type="ARBA" id="ARBA00023012"/>
    </source>
</evidence>
<evidence type="ECO:0000259" key="9">
    <source>
        <dbReference type="PROSITE" id="PS50045"/>
    </source>
</evidence>
<dbReference type="InterPro" id="IPR058031">
    <property type="entry name" value="AAA_lid_NorR"/>
</dbReference>
<evidence type="ECO:0000256" key="2">
    <source>
        <dbReference type="ARBA" id="ARBA00022840"/>
    </source>
</evidence>
<dbReference type="Gene3D" id="1.10.8.60">
    <property type="match status" value="1"/>
</dbReference>
<dbReference type="InterPro" id="IPR002197">
    <property type="entry name" value="HTH_Fis"/>
</dbReference>
<dbReference type="SUPFAM" id="SSF52540">
    <property type="entry name" value="P-loop containing nucleoside triphosphate hydrolases"/>
    <property type="match status" value="1"/>
</dbReference>
<dbReference type="SUPFAM" id="SSF46689">
    <property type="entry name" value="Homeodomain-like"/>
    <property type="match status" value="1"/>
</dbReference>
<dbReference type="GO" id="GO:0005524">
    <property type="term" value="F:ATP binding"/>
    <property type="evidence" value="ECO:0007669"/>
    <property type="project" value="UniProtKB-KW"/>
</dbReference>
<dbReference type="NCBIfam" id="TIGR02915">
    <property type="entry name" value="PEP_resp_reg"/>
    <property type="match status" value="1"/>
</dbReference>
<dbReference type="Gene3D" id="3.40.50.300">
    <property type="entry name" value="P-loop containing nucleotide triphosphate hydrolases"/>
    <property type="match status" value="1"/>
</dbReference>
<organism evidence="11 12">
    <name type="scientific">Magnetospirillum fulvum</name>
    <name type="common">Rhodospirillum fulvum</name>
    <dbReference type="NCBI Taxonomy" id="1082"/>
    <lineage>
        <taxon>Bacteria</taxon>
        <taxon>Pseudomonadati</taxon>
        <taxon>Pseudomonadota</taxon>
        <taxon>Alphaproteobacteria</taxon>
        <taxon>Rhodospirillales</taxon>
        <taxon>Rhodospirillaceae</taxon>
        <taxon>Magnetospirillum</taxon>
    </lineage>
</organism>
<dbReference type="PROSITE" id="PS00675">
    <property type="entry name" value="SIGMA54_INTERACT_1"/>
    <property type="match status" value="1"/>
</dbReference>
<evidence type="ECO:0000256" key="5">
    <source>
        <dbReference type="ARBA" id="ARBA00023125"/>
    </source>
</evidence>
<dbReference type="Pfam" id="PF00072">
    <property type="entry name" value="Response_reg"/>
    <property type="match status" value="1"/>
</dbReference>
<keyword evidence="12" id="KW-1185">Reference proteome</keyword>
<dbReference type="Proteomes" id="UP000182983">
    <property type="component" value="Unassembled WGS sequence"/>
</dbReference>
<feature type="domain" description="Response regulatory" evidence="10">
    <location>
        <begin position="10"/>
        <end position="127"/>
    </location>
</feature>
<dbReference type="EMBL" id="FNWO01000004">
    <property type="protein sequence ID" value="SEH32698.1"/>
    <property type="molecule type" value="Genomic_DNA"/>
</dbReference>
<sequence>MAEDSPRRPRILIVEDDPGLRTQLRWTLADYDLLLAEDRASAITLFRREEPPLVILDLGLPPDRDNASEGLATLREIRALHPITKVIVATGNQERKNALEAISIGAYDFYSKPVEPDVIKVIIERAWNSYQLEEEITHLRDGLQGGKEFVGLVTAAPEMLKVVNLAQRVARSDVGVLITGESGTGKDVLARAIHSWSARNDKPFVALNCAAIPETLLESELFGHEKGAFTGAVARVHGKIELADGGTLFLDEIGDMPLPLQAKLLRFLQDKVVERIGGRKLLSVNVRIIAATNKDLVTMMREGGFREDLYYRLNEMGLIVPPLRERPGDAVLIAIYLLKKLSAAFEAPPKGFTRDALARISSYSWPGNVRELENRIKRGLVLADQGYITPEDLDLPEQGETRDVLPTLRQVREEAERRMLSRTLALTDNNIQEASKILGVSRPTLYALMKALRIKRRA</sequence>
<keyword evidence="8" id="KW-0597">Phosphoprotein</keyword>
<dbReference type="InterPro" id="IPR011006">
    <property type="entry name" value="CheY-like_superfamily"/>
</dbReference>
<dbReference type="Gene3D" id="3.40.50.2300">
    <property type="match status" value="1"/>
</dbReference>
<dbReference type="FunFam" id="3.40.50.300:FF:000006">
    <property type="entry name" value="DNA-binding transcriptional regulator NtrC"/>
    <property type="match status" value="1"/>
</dbReference>
<keyword evidence="1" id="KW-0547">Nucleotide-binding</keyword>
<evidence type="ECO:0000256" key="1">
    <source>
        <dbReference type="ARBA" id="ARBA00022741"/>
    </source>
</evidence>
<protein>
    <submittedName>
        <fullName evidence="11">Two-component system, NtrC family, response regulator</fullName>
    </submittedName>
</protein>
<keyword evidence="4" id="KW-0805">Transcription regulation</keyword>
<feature type="modified residue" description="4-aspartylphosphate" evidence="8">
    <location>
        <position position="57"/>
    </location>
</feature>
<reference evidence="12" key="1">
    <citation type="submission" date="2016-10" db="EMBL/GenBank/DDBJ databases">
        <authorList>
            <person name="Varghese N."/>
            <person name="Submissions S."/>
        </authorList>
    </citation>
    <scope>NUCLEOTIDE SEQUENCE [LARGE SCALE GENOMIC DNA]</scope>
    <source>
        <strain evidence="12">DSM 13234</strain>
    </source>
</reference>
<dbReference type="PANTHER" id="PTHR32071:SF113">
    <property type="entry name" value="ALGINATE BIOSYNTHESIS TRANSCRIPTIONAL REGULATORY PROTEIN ALGB"/>
    <property type="match status" value="1"/>
</dbReference>
<dbReference type="InterPro" id="IPR002078">
    <property type="entry name" value="Sigma_54_int"/>
</dbReference>
<dbReference type="InterPro" id="IPR025662">
    <property type="entry name" value="Sigma_54_int_dom_ATP-bd_1"/>
</dbReference>
<dbReference type="InterPro" id="IPR001789">
    <property type="entry name" value="Sig_transdc_resp-reg_receiver"/>
</dbReference>
<proteinExistence type="predicted"/>
<name>A0A1H6HEY3_MAGFU</name>
<dbReference type="PROSITE" id="PS00676">
    <property type="entry name" value="SIGMA54_INTERACT_2"/>
    <property type="match status" value="1"/>
</dbReference>
<evidence type="ECO:0000256" key="6">
    <source>
        <dbReference type="ARBA" id="ARBA00023159"/>
    </source>
</evidence>
<dbReference type="InterPro" id="IPR025943">
    <property type="entry name" value="Sigma_54_int_dom_ATP-bd_2"/>
</dbReference>
<accession>A0A1H6HEY3</accession>
<evidence type="ECO:0000256" key="7">
    <source>
        <dbReference type="ARBA" id="ARBA00023163"/>
    </source>
</evidence>
<dbReference type="SMART" id="SM00448">
    <property type="entry name" value="REC"/>
    <property type="match status" value="1"/>
</dbReference>